<sequence length="528" mass="61396">MPPSTARPGSRGGSLNPGGVLSSQIKVADRPVTQQGLSGIKTAMKGPQRQIMDKTFYLGVLRSKINEITAEMSKLQEEVEMYKQEKSVYLSYEKRAEALAGEIKDFQDQLADYNMVVDILNTGTDMAKVIRDYNMLKVQNDRDAQNIDKIFTERQATEKLIQAVEEDIEHEKVVADDIMKDMSQENQAKYLEIKAANEKLSQELVVQQQELDALNVKEESLRAEIAHSAVKQEALQLYEKLHELKEHRDRMIAEDKNMESPQEERKRLLKQARIENVKDDSQKIASMERQLAEVKEKIDYFKKVIQRLDTDLENHRGEENWKYKELKKREESMDNFLATFEEVKNQELERKAQIEASIVALLEHSSRNLNHMKQISSITNQELKIMQEDLTFKSNEMQKSQSTAKNLITESQKLQLDLQKMELLEGKMVGELASLKDKIEQTKAELDIYNNLPALKASGEEKKKKLEDDKEKLTKRSRAFKKIMEHLNTEYETLKKELQENETHSQLTNLERKWQHLEQNNFMMKECI</sequence>
<reference evidence="3 4" key="1">
    <citation type="submission" date="2019-09" db="EMBL/GenBank/DDBJ databases">
        <title>Bird 10,000 Genomes (B10K) Project - Family phase.</title>
        <authorList>
            <person name="Zhang G."/>
        </authorList>
    </citation>
    <scope>NUCLEOTIDE SEQUENCE [LARGE SCALE GENOMIC DNA]</scope>
    <source>
        <strain evidence="3">B10K-DU-001-19</strain>
        <tissue evidence="3">Muscle</tissue>
    </source>
</reference>
<feature type="coiled-coil region" evidence="1">
    <location>
        <begin position="404"/>
        <end position="504"/>
    </location>
</feature>
<dbReference type="GO" id="GO:0035735">
    <property type="term" value="P:intraciliary transport involved in cilium assembly"/>
    <property type="evidence" value="ECO:0007669"/>
    <property type="project" value="TreeGrafter"/>
</dbReference>
<keyword evidence="1" id="KW-0175">Coiled coil</keyword>
<feature type="region of interest" description="Disordered" evidence="2">
    <location>
        <begin position="1"/>
        <end position="20"/>
    </location>
</feature>
<comment type="caution">
    <text evidence="3">The sequence shown here is derived from an EMBL/GenBank/DDBJ whole genome shotgun (WGS) entry which is preliminary data.</text>
</comment>
<accession>A0A7K9G5R0</accession>
<dbReference type="InterPro" id="IPR029602">
    <property type="entry name" value="IFT74"/>
</dbReference>
<gene>
    <name evidence="3" type="primary">Ift74</name>
    <name evidence="3" type="ORF">LOXLEU_R04466</name>
</gene>
<proteinExistence type="predicted"/>
<dbReference type="PANTHER" id="PTHR31432:SF0">
    <property type="entry name" value="INTRAFLAGELLAR TRANSPORT PROTEIN 74 HOMOLOG"/>
    <property type="match status" value="1"/>
</dbReference>
<dbReference type="GO" id="GO:0030992">
    <property type="term" value="C:intraciliary transport particle B"/>
    <property type="evidence" value="ECO:0007669"/>
    <property type="project" value="InterPro"/>
</dbReference>
<feature type="coiled-coil region" evidence="1">
    <location>
        <begin position="277"/>
        <end position="304"/>
    </location>
</feature>
<dbReference type="Proteomes" id="UP000573793">
    <property type="component" value="Unassembled WGS sequence"/>
</dbReference>
<dbReference type="GO" id="GO:0048487">
    <property type="term" value="F:beta-tubulin binding"/>
    <property type="evidence" value="ECO:0007669"/>
    <property type="project" value="InterPro"/>
</dbReference>
<organism evidence="3 4">
    <name type="scientific">Loxia leucoptera</name>
    <name type="common">White-winged crossbill</name>
    <dbReference type="NCBI Taxonomy" id="96539"/>
    <lineage>
        <taxon>Eukaryota</taxon>
        <taxon>Metazoa</taxon>
        <taxon>Chordata</taxon>
        <taxon>Craniata</taxon>
        <taxon>Vertebrata</taxon>
        <taxon>Euteleostomi</taxon>
        <taxon>Archelosauria</taxon>
        <taxon>Archosauria</taxon>
        <taxon>Dinosauria</taxon>
        <taxon>Saurischia</taxon>
        <taxon>Theropoda</taxon>
        <taxon>Coelurosauria</taxon>
        <taxon>Aves</taxon>
        <taxon>Neognathae</taxon>
        <taxon>Neoaves</taxon>
        <taxon>Telluraves</taxon>
        <taxon>Australaves</taxon>
        <taxon>Passeriformes</taxon>
        <taxon>Passeroidea</taxon>
        <taxon>Fringillidae</taxon>
        <taxon>Carduelinae</taxon>
        <taxon>Loxia</taxon>
    </lineage>
</organism>
<dbReference type="AlphaFoldDB" id="A0A7K9G5R0"/>
<keyword evidence="4" id="KW-1185">Reference proteome</keyword>
<name>A0A7K9G5R0_LOXLE</name>
<evidence type="ECO:0000256" key="2">
    <source>
        <dbReference type="SAM" id="MobiDB-lite"/>
    </source>
</evidence>
<feature type="coiled-coil region" evidence="1">
    <location>
        <begin position="179"/>
        <end position="224"/>
    </location>
</feature>
<evidence type="ECO:0000313" key="4">
    <source>
        <dbReference type="Proteomes" id="UP000573793"/>
    </source>
</evidence>
<dbReference type="GO" id="GO:0005929">
    <property type="term" value="C:cilium"/>
    <property type="evidence" value="ECO:0007669"/>
    <property type="project" value="TreeGrafter"/>
</dbReference>
<protein>
    <submittedName>
        <fullName evidence="3">IFT74 protein</fullName>
    </submittedName>
</protein>
<evidence type="ECO:0000313" key="3">
    <source>
        <dbReference type="EMBL" id="NXG96181.1"/>
    </source>
</evidence>
<dbReference type="EMBL" id="VWZM01001354">
    <property type="protein sequence ID" value="NXG96181.1"/>
    <property type="molecule type" value="Genomic_DNA"/>
</dbReference>
<dbReference type="PANTHER" id="PTHR31432">
    <property type="entry name" value="INTRAFLAGELLAR TRANSPORT PROTEIN 74 HOMOLOG"/>
    <property type="match status" value="1"/>
</dbReference>
<feature type="non-terminal residue" evidence="3">
    <location>
        <position position="528"/>
    </location>
</feature>
<feature type="coiled-coil region" evidence="1">
    <location>
        <begin position="58"/>
        <end position="109"/>
    </location>
</feature>
<feature type="non-terminal residue" evidence="3">
    <location>
        <position position="1"/>
    </location>
</feature>
<evidence type="ECO:0000256" key="1">
    <source>
        <dbReference type="SAM" id="Coils"/>
    </source>
</evidence>